<keyword evidence="2" id="KW-1185">Reference proteome</keyword>
<evidence type="ECO:0000313" key="1">
    <source>
        <dbReference type="EMBL" id="QKF94495.1"/>
    </source>
</evidence>
<gene>
    <name evidence="1" type="ORF">Fadolivirus_1_1037</name>
</gene>
<reference evidence="1 2" key="1">
    <citation type="submission" date="2020-04" db="EMBL/GenBank/DDBJ databases">
        <title>Advantages and limits of metagenomic assembly and binning of a giant virus.</title>
        <authorList>
            <person name="Schulz F."/>
            <person name="Andreani J."/>
            <person name="Francis R."/>
            <person name="Boudjemaa H."/>
            <person name="Bou Khalil J.Y."/>
            <person name="Lee J."/>
            <person name="La Scola B."/>
            <person name="Woyke T."/>
        </authorList>
    </citation>
    <scope>NUCLEOTIDE SEQUENCE [LARGE SCALE GENOMIC DNA]</scope>
    <source>
        <strain evidence="1 2">FV1/VV64</strain>
    </source>
</reference>
<dbReference type="EMBL" id="MT418680">
    <property type="protein sequence ID" value="QKF94495.1"/>
    <property type="molecule type" value="Genomic_DNA"/>
</dbReference>
<proteinExistence type="predicted"/>
<evidence type="ECO:0000313" key="2">
    <source>
        <dbReference type="Proteomes" id="UP001162001"/>
    </source>
</evidence>
<dbReference type="Proteomes" id="UP001162001">
    <property type="component" value="Segment"/>
</dbReference>
<name>A0A7D3V5U6_9VIRU</name>
<protein>
    <submittedName>
        <fullName evidence="1">Uncharacterized protein</fullName>
    </submittedName>
</protein>
<sequence>MQSLYLEDDCYLPAFQSSHYLEGTPSLNRGLQIINNFIELNYMTCSVDGLELTNPGIEYMMRKHREFMDQVDGQTIDFGDFAAYMNNVYSSAKKPGHNMSHQFKKQNMLLPVTDDGVDYNKIRFKKKAPGEIIE</sequence>
<organism evidence="1 2">
    <name type="scientific">Fadolivirus FV1/VV64</name>
    <dbReference type="NCBI Taxonomy" id="3070911"/>
    <lineage>
        <taxon>Viruses</taxon>
        <taxon>Varidnaviria</taxon>
        <taxon>Bamfordvirae</taxon>
        <taxon>Nucleocytoviricota</taxon>
        <taxon>Megaviricetes</taxon>
        <taxon>Imitervirales</taxon>
        <taxon>Mimiviridae</taxon>
        <taxon>Klosneuvirinae</taxon>
        <taxon>Fadolivirus</taxon>
        <taxon>Fadolivirus algeromassiliense</taxon>
    </lineage>
</organism>
<accession>A0A7D3V5U6</accession>